<accession>A0A6A6X9F2</accession>
<gene>
    <name evidence="2" type="ORF">K505DRAFT_307606</name>
</gene>
<dbReference type="EMBL" id="MU001969">
    <property type="protein sequence ID" value="KAF2792437.1"/>
    <property type="molecule type" value="Genomic_DNA"/>
</dbReference>
<keyword evidence="3" id="KW-1185">Reference proteome</keyword>
<evidence type="ECO:0000313" key="3">
    <source>
        <dbReference type="Proteomes" id="UP000799757"/>
    </source>
</evidence>
<reference evidence="2" key="1">
    <citation type="journal article" date="2020" name="Stud. Mycol.">
        <title>101 Dothideomycetes genomes: a test case for predicting lifestyles and emergence of pathogens.</title>
        <authorList>
            <person name="Haridas S."/>
            <person name="Albert R."/>
            <person name="Binder M."/>
            <person name="Bloem J."/>
            <person name="Labutti K."/>
            <person name="Salamov A."/>
            <person name="Andreopoulos B."/>
            <person name="Baker S."/>
            <person name="Barry K."/>
            <person name="Bills G."/>
            <person name="Bluhm B."/>
            <person name="Cannon C."/>
            <person name="Castanera R."/>
            <person name="Culley D."/>
            <person name="Daum C."/>
            <person name="Ezra D."/>
            <person name="Gonzalez J."/>
            <person name="Henrissat B."/>
            <person name="Kuo A."/>
            <person name="Liang C."/>
            <person name="Lipzen A."/>
            <person name="Lutzoni F."/>
            <person name="Magnuson J."/>
            <person name="Mondo S."/>
            <person name="Nolan M."/>
            <person name="Ohm R."/>
            <person name="Pangilinan J."/>
            <person name="Park H.-J."/>
            <person name="Ramirez L."/>
            <person name="Alfaro M."/>
            <person name="Sun H."/>
            <person name="Tritt A."/>
            <person name="Yoshinaga Y."/>
            <person name="Zwiers L.-H."/>
            <person name="Turgeon B."/>
            <person name="Goodwin S."/>
            <person name="Spatafora J."/>
            <person name="Crous P."/>
            <person name="Grigoriev I."/>
        </authorList>
    </citation>
    <scope>NUCLEOTIDE SEQUENCE</scope>
    <source>
        <strain evidence="2">CBS 109.77</strain>
    </source>
</reference>
<evidence type="ECO:0000256" key="1">
    <source>
        <dbReference type="SAM" id="MobiDB-lite"/>
    </source>
</evidence>
<dbReference type="AlphaFoldDB" id="A0A6A6X9F2"/>
<sequence>MSGKQEYIDTTKPSQSMSKEQEAQMESEGAPDAEGPPPPSYKSLTEVVEEDVNALRVGDPNESIMVPMIHTHEKQTFKTTFLGKAPKVSHTVIARKMPRAHYLKFYARDSQGNYVGTEKAAVDAGLVFVPSKSTPEELLQQVRKVAFGKQHYSNDFGHVLGMPGAAGMGVGM</sequence>
<proteinExistence type="predicted"/>
<evidence type="ECO:0000313" key="2">
    <source>
        <dbReference type="EMBL" id="KAF2792437.1"/>
    </source>
</evidence>
<dbReference type="OrthoDB" id="4158258at2759"/>
<dbReference type="Proteomes" id="UP000799757">
    <property type="component" value="Unassembled WGS sequence"/>
</dbReference>
<organism evidence="2 3">
    <name type="scientific">Melanomma pulvis-pyrius CBS 109.77</name>
    <dbReference type="NCBI Taxonomy" id="1314802"/>
    <lineage>
        <taxon>Eukaryota</taxon>
        <taxon>Fungi</taxon>
        <taxon>Dikarya</taxon>
        <taxon>Ascomycota</taxon>
        <taxon>Pezizomycotina</taxon>
        <taxon>Dothideomycetes</taxon>
        <taxon>Pleosporomycetidae</taxon>
        <taxon>Pleosporales</taxon>
        <taxon>Melanommataceae</taxon>
        <taxon>Melanomma</taxon>
    </lineage>
</organism>
<protein>
    <submittedName>
        <fullName evidence="2">Uncharacterized protein</fullName>
    </submittedName>
</protein>
<name>A0A6A6X9F2_9PLEO</name>
<feature type="region of interest" description="Disordered" evidence="1">
    <location>
        <begin position="1"/>
        <end position="43"/>
    </location>
</feature>